<dbReference type="AlphaFoldDB" id="A0A1T2X5K3"/>
<comment type="caution">
    <text evidence="2">The sequence shown here is derived from an EMBL/GenBank/DDBJ whole genome shotgun (WGS) entry which is preliminary data.</text>
</comment>
<evidence type="ECO:0000313" key="2">
    <source>
        <dbReference type="EMBL" id="OPA75181.1"/>
    </source>
</evidence>
<proteinExistence type="predicted"/>
<dbReference type="OrthoDB" id="9775804at2"/>
<sequence length="133" mass="14907">MNIVYEVPNTKEYLELRIAAGLGAKDEAIVEKSLNHSLFAVILRGDDSELLGMGRIIGDGAWFYQIVDIVIAPSYQSQGFDDIIMQELTNYLNHNVAHGAEVILMADVPKVSFYQKFGFEFTYPNSISLCKKI</sequence>
<organism evidence="2 3">
    <name type="scientific">Paenibacillus selenitireducens</name>
    <dbReference type="NCBI Taxonomy" id="1324314"/>
    <lineage>
        <taxon>Bacteria</taxon>
        <taxon>Bacillati</taxon>
        <taxon>Bacillota</taxon>
        <taxon>Bacilli</taxon>
        <taxon>Bacillales</taxon>
        <taxon>Paenibacillaceae</taxon>
        <taxon>Paenibacillus</taxon>
    </lineage>
</organism>
<dbReference type="PANTHER" id="PTHR43233">
    <property type="entry name" value="FAMILY N-ACETYLTRANSFERASE, PUTATIVE (AFU_ORTHOLOGUE AFUA_6G03350)-RELATED"/>
    <property type="match status" value="1"/>
</dbReference>
<dbReference type="SUPFAM" id="SSF55729">
    <property type="entry name" value="Acyl-CoA N-acyltransferases (Nat)"/>
    <property type="match status" value="1"/>
</dbReference>
<dbReference type="InterPro" id="IPR000182">
    <property type="entry name" value="GNAT_dom"/>
</dbReference>
<protein>
    <submittedName>
        <fullName evidence="2">GNAT family N-acetyltransferase</fullName>
    </submittedName>
</protein>
<dbReference type="PROSITE" id="PS51186">
    <property type="entry name" value="GNAT"/>
    <property type="match status" value="1"/>
</dbReference>
<accession>A0A1T2X5K3</accession>
<evidence type="ECO:0000259" key="1">
    <source>
        <dbReference type="PROSITE" id="PS51186"/>
    </source>
</evidence>
<keyword evidence="3" id="KW-1185">Reference proteome</keyword>
<dbReference type="InterPro" id="IPR053144">
    <property type="entry name" value="Acetyltransferase_Butenolide"/>
</dbReference>
<dbReference type="PANTHER" id="PTHR43233:SF1">
    <property type="entry name" value="FAMILY N-ACETYLTRANSFERASE, PUTATIVE (AFU_ORTHOLOGUE AFUA_6G03350)-RELATED"/>
    <property type="match status" value="1"/>
</dbReference>
<feature type="domain" description="N-acetyltransferase" evidence="1">
    <location>
        <begin position="1"/>
        <end position="133"/>
    </location>
</feature>
<evidence type="ECO:0000313" key="3">
    <source>
        <dbReference type="Proteomes" id="UP000190188"/>
    </source>
</evidence>
<keyword evidence="2" id="KW-0808">Transferase</keyword>
<reference evidence="2 3" key="1">
    <citation type="submission" date="2017-01" db="EMBL/GenBank/DDBJ databases">
        <title>Genome analysis of Paenibacillus selenitrireducens ES3-24.</title>
        <authorList>
            <person name="Xu D."/>
            <person name="Yao R."/>
            <person name="Zheng S."/>
        </authorList>
    </citation>
    <scope>NUCLEOTIDE SEQUENCE [LARGE SCALE GENOMIC DNA]</scope>
    <source>
        <strain evidence="2 3">ES3-24</strain>
    </source>
</reference>
<dbReference type="GO" id="GO:0016747">
    <property type="term" value="F:acyltransferase activity, transferring groups other than amino-acyl groups"/>
    <property type="evidence" value="ECO:0007669"/>
    <property type="project" value="InterPro"/>
</dbReference>
<gene>
    <name evidence="2" type="ORF">BVG16_21490</name>
</gene>
<dbReference type="Pfam" id="PF13673">
    <property type="entry name" value="Acetyltransf_10"/>
    <property type="match status" value="1"/>
</dbReference>
<dbReference type="RefSeq" id="WP_078501254.1">
    <property type="nucleotide sequence ID" value="NZ_MSZX01000009.1"/>
</dbReference>
<dbReference type="InterPro" id="IPR016181">
    <property type="entry name" value="Acyl_CoA_acyltransferase"/>
</dbReference>
<dbReference type="EMBL" id="MSZX01000009">
    <property type="protein sequence ID" value="OPA75181.1"/>
    <property type="molecule type" value="Genomic_DNA"/>
</dbReference>
<dbReference type="STRING" id="1324314.BVG16_21490"/>
<name>A0A1T2X5K3_9BACL</name>
<dbReference type="Gene3D" id="3.40.630.30">
    <property type="match status" value="1"/>
</dbReference>
<dbReference type="Proteomes" id="UP000190188">
    <property type="component" value="Unassembled WGS sequence"/>
</dbReference>